<sequence>MKARTFTASATKVNSSSPGIKQRRKEWNESLPGPWVKPPDFRHPSNTSTITKTNPKKKYKLNEREIETLPYEHSERPSEKTGNATVMILYSEPQVKDLGLRKAAKLGVPLDLDGARPAWREHMLNSQPPPFTEITEYACPPDAVKPDPTPITWIPSKLSGSVSVADACRLYCIEPRDTQDLAAHSSWIDLATVAQRAVTLHGGFYAHEELVHERRQAEKQELSKLARLDERKSRFKFSPMIRQQWESEDDGTYDILPNRVAVFYSMKAERLTQYGAMWDFVPCT</sequence>
<feature type="compositionally biased region" description="Polar residues" evidence="1">
    <location>
        <begin position="1"/>
        <end position="19"/>
    </location>
</feature>
<dbReference type="Gene3D" id="3.90.530.10">
    <property type="entry name" value="XPA C-terminal domain"/>
    <property type="match status" value="1"/>
</dbReference>
<evidence type="ECO:0000313" key="2">
    <source>
        <dbReference type="EMBL" id="KAJ7355833.1"/>
    </source>
</evidence>
<organism evidence="2 3">
    <name type="scientific">Mycena albidolilacea</name>
    <dbReference type="NCBI Taxonomy" id="1033008"/>
    <lineage>
        <taxon>Eukaryota</taxon>
        <taxon>Fungi</taxon>
        <taxon>Dikarya</taxon>
        <taxon>Basidiomycota</taxon>
        <taxon>Agaricomycotina</taxon>
        <taxon>Agaricomycetes</taxon>
        <taxon>Agaricomycetidae</taxon>
        <taxon>Agaricales</taxon>
        <taxon>Marasmiineae</taxon>
        <taxon>Mycenaceae</taxon>
        <taxon>Mycena</taxon>
    </lineage>
</organism>
<accession>A0AAD7EYF0</accession>
<evidence type="ECO:0000256" key="1">
    <source>
        <dbReference type="SAM" id="MobiDB-lite"/>
    </source>
</evidence>
<evidence type="ECO:0000313" key="3">
    <source>
        <dbReference type="Proteomes" id="UP001218218"/>
    </source>
</evidence>
<protein>
    <submittedName>
        <fullName evidence="2">Uncharacterized protein</fullName>
    </submittedName>
</protein>
<reference evidence="2" key="1">
    <citation type="submission" date="2023-03" db="EMBL/GenBank/DDBJ databases">
        <title>Massive genome expansion in bonnet fungi (Mycena s.s.) driven by repeated elements and novel gene families across ecological guilds.</title>
        <authorList>
            <consortium name="Lawrence Berkeley National Laboratory"/>
            <person name="Harder C.B."/>
            <person name="Miyauchi S."/>
            <person name="Viragh M."/>
            <person name="Kuo A."/>
            <person name="Thoen E."/>
            <person name="Andreopoulos B."/>
            <person name="Lu D."/>
            <person name="Skrede I."/>
            <person name="Drula E."/>
            <person name="Henrissat B."/>
            <person name="Morin E."/>
            <person name="Kohler A."/>
            <person name="Barry K."/>
            <person name="LaButti K."/>
            <person name="Morin E."/>
            <person name="Salamov A."/>
            <person name="Lipzen A."/>
            <person name="Mereny Z."/>
            <person name="Hegedus B."/>
            <person name="Baldrian P."/>
            <person name="Stursova M."/>
            <person name="Weitz H."/>
            <person name="Taylor A."/>
            <person name="Grigoriev I.V."/>
            <person name="Nagy L.G."/>
            <person name="Martin F."/>
            <person name="Kauserud H."/>
        </authorList>
    </citation>
    <scope>NUCLEOTIDE SEQUENCE</scope>
    <source>
        <strain evidence="2">CBHHK002</strain>
    </source>
</reference>
<feature type="compositionally biased region" description="Polar residues" evidence="1">
    <location>
        <begin position="44"/>
        <end position="53"/>
    </location>
</feature>
<dbReference type="AlphaFoldDB" id="A0AAD7EYF0"/>
<name>A0AAD7EYF0_9AGAR</name>
<dbReference type="EMBL" id="JARIHO010000009">
    <property type="protein sequence ID" value="KAJ7355833.1"/>
    <property type="molecule type" value="Genomic_DNA"/>
</dbReference>
<gene>
    <name evidence="2" type="ORF">DFH08DRAFT_853692</name>
</gene>
<comment type="caution">
    <text evidence="2">The sequence shown here is derived from an EMBL/GenBank/DDBJ whole genome shotgun (WGS) entry which is preliminary data.</text>
</comment>
<dbReference type="CDD" id="cd21075">
    <property type="entry name" value="DBD_XPA-like"/>
    <property type="match status" value="1"/>
</dbReference>
<dbReference type="Proteomes" id="UP001218218">
    <property type="component" value="Unassembled WGS sequence"/>
</dbReference>
<keyword evidence="3" id="KW-1185">Reference proteome</keyword>
<proteinExistence type="predicted"/>
<dbReference type="InterPro" id="IPR037129">
    <property type="entry name" value="XPA_sf"/>
</dbReference>
<feature type="region of interest" description="Disordered" evidence="1">
    <location>
        <begin position="1"/>
        <end position="56"/>
    </location>
</feature>